<keyword evidence="2" id="KW-1185">Reference proteome</keyword>
<feature type="region of interest" description="Disordered" evidence="1">
    <location>
        <begin position="1"/>
        <end position="37"/>
    </location>
</feature>
<reference evidence="3" key="1">
    <citation type="submission" date="2016-11" db="UniProtKB">
        <authorList>
            <consortium name="WormBaseParasite"/>
        </authorList>
    </citation>
    <scope>IDENTIFICATION</scope>
</reference>
<dbReference type="Proteomes" id="UP000095283">
    <property type="component" value="Unplaced"/>
</dbReference>
<name>A0A1I7WYA3_HETBA</name>
<protein>
    <submittedName>
        <fullName evidence="3">Uncharacterized protein</fullName>
    </submittedName>
</protein>
<evidence type="ECO:0000313" key="3">
    <source>
        <dbReference type="WBParaSite" id="Hba_10222"/>
    </source>
</evidence>
<sequence length="37" mass="4012">MGDTQLKPTPRDGQKVNWPGSEPPPPSCYTPMTATEP</sequence>
<organism evidence="2 3">
    <name type="scientific">Heterorhabditis bacteriophora</name>
    <name type="common">Entomopathogenic nematode worm</name>
    <dbReference type="NCBI Taxonomy" id="37862"/>
    <lineage>
        <taxon>Eukaryota</taxon>
        <taxon>Metazoa</taxon>
        <taxon>Ecdysozoa</taxon>
        <taxon>Nematoda</taxon>
        <taxon>Chromadorea</taxon>
        <taxon>Rhabditida</taxon>
        <taxon>Rhabditina</taxon>
        <taxon>Rhabditomorpha</taxon>
        <taxon>Strongyloidea</taxon>
        <taxon>Heterorhabditidae</taxon>
        <taxon>Heterorhabditis</taxon>
    </lineage>
</organism>
<proteinExistence type="predicted"/>
<evidence type="ECO:0000256" key="1">
    <source>
        <dbReference type="SAM" id="MobiDB-lite"/>
    </source>
</evidence>
<dbReference type="AlphaFoldDB" id="A0A1I7WYA3"/>
<accession>A0A1I7WYA3</accession>
<dbReference type="WBParaSite" id="Hba_10222">
    <property type="protein sequence ID" value="Hba_10222"/>
    <property type="gene ID" value="Hba_10222"/>
</dbReference>
<evidence type="ECO:0000313" key="2">
    <source>
        <dbReference type="Proteomes" id="UP000095283"/>
    </source>
</evidence>